<evidence type="ECO:0000313" key="3">
    <source>
        <dbReference type="Proteomes" id="UP000070054"/>
    </source>
</evidence>
<evidence type="ECO:0000256" key="1">
    <source>
        <dbReference type="SAM" id="MobiDB-lite"/>
    </source>
</evidence>
<protein>
    <submittedName>
        <fullName evidence="2">Uncharacterized protein</fullName>
    </submittedName>
</protein>
<feature type="compositionally biased region" description="Basic and acidic residues" evidence="1">
    <location>
        <begin position="52"/>
        <end position="68"/>
    </location>
</feature>
<organism evidence="2 3">
    <name type="scientific">Colletotrichum nymphaeae SA-01</name>
    <dbReference type="NCBI Taxonomy" id="1460502"/>
    <lineage>
        <taxon>Eukaryota</taxon>
        <taxon>Fungi</taxon>
        <taxon>Dikarya</taxon>
        <taxon>Ascomycota</taxon>
        <taxon>Pezizomycotina</taxon>
        <taxon>Sordariomycetes</taxon>
        <taxon>Hypocreomycetidae</taxon>
        <taxon>Glomerellales</taxon>
        <taxon>Glomerellaceae</taxon>
        <taxon>Colletotrichum</taxon>
        <taxon>Colletotrichum acutatum species complex</taxon>
    </lineage>
</organism>
<proteinExistence type="predicted"/>
<reference evidence="2 3" key="1">
    <citation type="submission" date="2014-02" db="EMBL/GenBank/DDBJ databases">
        <title>The genome sequence of Colletotrichum nymphaeae SA-01.</title>
        <authorList>
            <person name="Baroncelli R."/>
            <person name="Thon M.R."/>
        </authorList>
    </citation>
    <scope>NUCLEOTIDE SEQUENCE [LARGE SCALE GENOMIC DNA]</scope>
    <source>
        <strain evidence="2 3">SA-01</strain>
    </source>
</reference>
<evidence type="ECO:0000313" key="2">
    <source>
        <dbReference type="EMBL" id="KXH53393.1"/>
    </source>
</evidence>
<gene>
    <name evidence="2" type="ORF">CNYM01_01138</name>
</gene>
<dbReference type="AlphaFoldDB" id="A0A135TZ25"/>
<dbReference type="EMBL" id="JEMN01000979">
    <property type="protein sequence ID" value="KXH53393.1"/>
    <property type="molecule type" value="Genomic_DNA"/>
</dbReference>
<comment type="caution">
    <text evidence="2">The sequence shown here is derived from an EMBL/GenBank/DDBJ whole genome shotgun (WGS) entry which is preliminary data.</text>
</comment>
<feature type="region of interest" description="Disordered" evidence="1">
    <location>
        <begin position="1"/>
        <end position="68"/>
    </location>
</feature>
<sequence>MEETGKYPEQAPDQTNSSGDIKQDARRKAKKEKSKEDVKHDANIIMMADTGTKGKEKRNYDSKDKEPVENFIEDPVMRATFHTIESTTKAVKDRRKKADESSAN</sequence>
<name>A0A135TZ25_9PEZI</name>
<feature type="compositionally biased region" description="Basic and acidic residues" evidence="1">
    <location>
        <begin position="33"/>
        <end position="42"/>
    </location>
</feature>
<accession>A0A135TZ25</accession>
<dbReference type="Proteomes" id="UP000070054">
    <property type="component" value="Unassembled WGS sequence"/>
</dbReference>
<keyword evidence="3" id="KW-1185">Reference proteome</keyword>